<organism evidence="3 4">
    <name type="scientific">Streptomyces formicae</name>
    <dbReference type="NCBI Taxonomy" id="1616117"/>
    <lineage>
        <taxon>Bacteria</taxon>
        <taxon>Bacillati</taxon>
        <taxon>Actinomycetota</taxon>
        <taxon>Actinomycetes</taxon>
        <taxon>Kitasatosporales</taxon>
        <taxon>Streptomycetaceae</taxon>
        <taxon>Streptomyces</taxon>
    </lineage>
</organism>
<dbReference type="RefSeq" id="WP_098240609.1">
    <property type="nucleotide sequence ID" value="NZ_CP022685.1"/>
</dbReference>
<dbReference type="PANTHER" id="PTHR43819:SF1">
    <property type="entry name" value="ARCHAEAL-TYPE GLUTAMATE SYNTHASE [NADPH]"/>
    <property type="match status" value="1"/>
</dbReference>
<keyword evidence="4" id="KW-1185">Reference proteome</keyword>
<dbReference type="Proteomes" id="UP000221011">
    <property type="component" value="Chromosome"/>
</dbReference>
<dbReference type="PANTHER" id="PTHR43819">
    <property type="entry name" value="ARCHAEAL-TYPE GLUTAMATE SYNTHASE [NADPH]"/>
    <property type="match status" value="1"/>
</dbReference>
<dbReference type="GO" id="GO:0006537">
    <property type="term" value="P:glutamate biosynthetic process"/>
    <property type="evidence" value="ECO:0007669"/>
    <property type="project" value="InterPro"/>
</dbReference>
<gene>
    <name evidence="3" type="ORF">KY5_0482c</name>
</gene>
<dbReference type="Gene3D" id="3.20.20.70">
    <property type="entry name" value="Aldolase class I"/>
    <property type="match status" value="1"/>
</dbReference>
<feature type="domain" description="Glutamate synthase" evidence="2">
    <location>
        <begin position="199"/>
        <end position="370"/>
    </location>
</feature>
<evidence type="ECO:0000313" key="4">
    <source>
        <dbReference type="Proteomes" id="UP000221011"/>
    </source>
</evidence>
<dbReference type="AlphaFoldDB" id="A0A291Q198"/>
<reference evidence="3 4" key="1">
    <citation type="submission" date="2017-08" db="EMBL/GenBank/DDBJ databases">
        <title>Complete Genome Sequence of Streptomyces formicae KY5, the formicamycin producer.</title>
        <authorList>
            <person name="Holmes N.A."/>
            <person name="Devine R."/>
            <person name="Qin Z."/>
            <person name="Seipke R.F."/>
            <person name="Wilkinson B."/>
            <person name="Hutchings M.I."/>
        </authorList>
    </citation>
    <scope>NUCLEOTIDE SEQUENCE [LARGE SCALE GENOMIC DNA]</scope>
    <source>
        <strain evidence="3 4">KY5</strain>
    </source>
</reference>
<dbReference type="InterPro" id="IPR013785">
    <property type="entry name" value="Aldolase_TIM"/>
</dbReference>
<dbReference type="Pfam" id="PF01645">
    <property type="entry name" value="Glu_synthase"/>
    <property type="match status" value="1"/>
</dbReference>
<evidence type="ECO:0000313" key="3">
    <source>
        <dbReference type="EMBL" id="ATL25500.1"/>
    </source>
</evidence>
<dbReference type="SUPFAM" id="SSF51395">
    <property type="entry name" value="FMN-linked oxidoreductases"/>
    <property type="match status" value="1"/>
</dbReference>
<proteinExistence type="inferred from homology"/>
<dbReference type="EC" id="1.4.7.1" evidence="3"/>
<keyword evidence="3" id="KW-0560">Oxidoreductase</keyword>
<dbReference type="InterPro" id="IPR002932">
    <property type="entry name" value="Glu_synthdom"/>
</dbReference>
<comment type="similarity">
    <text evidence="1">Belongs to the glutamate synthase family.</text>
</comment>
<dbReference type="EMBL" id="CP022685">
    <property type="protein sequence ID" value="ATL25500.1"/>
    <property type="molecule type" value="Genomic_DNA"/>
</dbReference>
<evidence type="ECO:0000259" key="2">
    <source>
        <dbReference type="Pfam" id="PF01645"/>
    </source>
</evidence>
<dbReference type="GO" id="GO:0016041">
    <property type="term" value="F:glutamate synthase (ferredoxin) activity"/>
    <property type="evidence" value="ECO:0007669"/>
    <property type="project" value="UniProtKB-EC"/>
</dbReference>
<evidence type="ECO:0000256" key="1">
    <source>
        <dbReference type="ARBA" id="ARBA00009716"/>
    </source>
</evidence>
<sequence>MNALQATGFPEAEVRARAREGAARLFPPASSYGHELFGAAAHPPDVADPLDRARLVPPAFMPRRLEKLIELAREPLHGDVDLTSVIGGFTAALPLYVSAFGSTEVASRDLGTAVGRQAARLGIPMVVGENIGPVNGTGRLDARAGRTLLGRIGAYGDALEGEGGGVAVQQSTEDADAEMWNLVYSDVSAQPLIDSGRLAFELKVGQGAKPGLGGMTVVGEEAAHRLEEQYAVERILDEGSGLALRCGTPGTFTREILAHQVRLMRNNYPRAKVWVKLPPSRDVREAAATAWEAGAHAVTVDGAEGGSGWAPTAFLASVGLPLAECLRRLAPRPGDCLLVSGRMWEGTRAAKALAAGADAVGLGRAALLAVDEDGDAGLERLVHALALELRLLVSAMGKYRVGELGPEDLWDPAAAPVPEPVSQDLFAKEPWQTSLGTPTVGT</sequence>
<dbReference type="KEGG" id="sfk:KY5_0482c"/>
<protein>
    <submittedName>
        <fullName evidence="3">Ferredoxin-dependent glutamate synthase</fullName>
        <ecNumber evidence="3">1.4.7.1</ecNumber>
    </submittedName>
</protein>
<name>A0A291Q198_9ACTN</name>
<accession>A0A291Q198</accession>